<protein>
    <submittedName>
        <fullName evidence="2">ATP-binding protein</fullName>
    </submittedName>
</protein>
<dbReference type="InterPro" id="IPR027417">
    <property type="entry name" value="P-loop_NTPase"/>
</dbReference>
<dbReference type="Pfam" id="PF13304">
    <property type="entry name" value="AAA_21"/>
    <property type="match status" value="1"/>
</dbReference>
<evidence type="ECO:0000259" key="1">
    <source>
        <dbReference type="Pfam" id="PF13304"/>
    </source>
</evidence>
<keyword evidence="2" id="KW-0547">Nucleotide-binding</keyword>
<reference evidence="2 3" key="1">
    <citation type="journal article" date="2018" name="Front. Microbiol.">
        <title>Comparative Genomics of the Herbivore Gut Symbiont Lactobacillus reuteri Reveals Genetic Diversity and Lifestyle Adaptation.</title>
        <authorList>
            <person name="Zhao J."/>
        </authorList>
    </citation>
    <scope>NUCLEOTIDE SEQUENCE [LARGE SCALE GENOMIC DNA]</scope>
    <source>
        <strain evidence="2 3">LR12</strain>
    </source>
</reference>
<dbReference type="InterPro" id="IPR003959">
    <property type="entry name" value="ATPase_AAA_core"/>
</dbReference>
<dbReference type="PANTHER" id="PTHR40396:SF1">
    <property type="entry name" value="ATPASE AAA-TYPE CORE DOMAIN-CONTAINING PROTEIN"/>
    <property type="match status" value="1"/>
</dbReference>
<evidence type="ECO:0000313" key="2">
    <source>
        <dbReference type="EMBL" id="PWT44823.1"/>
    </source>
</evidence>
<accession>A0A317GGT1</accession>
<dbReference type="EMBL" id="QGHS01000217">
    <property type="protein sequence ID" value="PWT44823.1"/>
    <property type="molecule type" value="Genomic_DNA"/>
</dbReference>
<dbReference type="GO" id="GO:0005524">
    <property type="term" value="F:ATP binding"/>
    <property type="evidence" value="ECO:0007669"/>
    <property type="project" value="UniProtKB-KW"/>
</dbReference>
<keyword evidence="2" id="KW-0067">ATP-binding</keyword>
<comment type="caution">
    <text evidence="2">The sequence shown here is derived from an EMBL/GenBank/DDBJ whole genome shotgun (WGS) entry which is preliminary data.</text>
</comment>
<dbReference type="GO" id="GO:0016887">
    <property type="term" value="F:ATP hydrolysis activity"/>
    <property type="evidence" value="ECO:0007669"/>
    <property type="project" value="InterPro"/>
</dbReference>
<sequence length="339" mass="39334">MLIEFGLKNYTSFKEKTLFSAETGERLRKYKYINTFENDDVSLLKNILIFGANGAGKSQLISGLGRMQSMIINGTRTVTDKLNYTPFIFNPRTSKEPTSFYVKLKRKKNIYVYSFSYNSTSITKEKLGIVINGKTETYFERENNEFTKIPDTLRNSVSKLRRNELFLYLAQQENDEYSSEVYRWFVEDLVFVNTSNGIPNSLKILMQQPDLKREMVSFLNFADFNITDIKVRKISINVPEKAQKIFQMMEQKAPKNLLQLYTIHEVYDDNGKLKGKDELPLEMESLGTQRLFFIVLAMIFSQINGNSKTLIIDEFDDSFHHELASALVNIFNSKPEMSI</sequence>
<dbReference type="SUPFAM" id="SSF52540">
    <property type="entry name" value="P-loop containing nucleoside triphosphate hydrolases"/>
    <property type="match status" value="1"/>
</dbReference>
<dbReference type="AlphaFoldDB" id="A0A317GGT1"/>
<dbReference type="Proteomes" id="UP000245866">
    <property type="component" value="Unassembled WGS sequence"/>
</dbReference>
<gene>
    <name evidence="2" type="ORF">DKZ23_10245</name>
</gene>
<name>A0A317GGT1_LIMRT</name>
<feature type="domain" description="ATPase AAA-type core" evidence="1">
    <location>
        <begin position="49"/>
        <end position="335"/>
    </location>
</feature>
<organism evidence="2 3">
    <name type="scientific">Limosilactobacillus reuteri</name>
    <name type="common">Lactobacillus reuteri</name>
    <dbReference type="NCBI Taxonomy" id="1598"/>
    <lineage>
        <taxon>Bacteria</taxon>
        <taxon>Bacillati</taxon>
        <taxon>Bacillota</taxon>
        <taxon>Bacilli</taxon>
        <taxon>Lactobacillales</taxon>
        <taxon>Lactobacillaceae</taxon>
        <taxon>Limosilactobacillus</taxon>
    </lineage>
</organism>
<dbReference type="PANTHER" id="PTHR40396">
    <property type="entry name" value="ATPASE-LIKE PROTEIN"/>
    <property type="match status" value="1"/>
</dbReference>
<dbReference type="Gene3D" id="3.40.50.300">
    <property type="entry name" value="P-loop containing nucleotide triphosphate hydrolases"/>
    <property type="match status" value="1"/>
</dbReference>
<evidence type="ECO:0000313" key="3">
    <source>
        <dbReference type="Proteomes" id="UP000245866"/>
    </source>
</evidence>
<proteinExistence type="predicted"/>
<dbReference type="RefSeq" id="WP_134908087.1">
    <property type="nucleotide sequence ID" value="NZ_JAJAOX010000132.1"/>
</dbReference>